<dbReference type="AlphaFoldDB" id="A0A931CAD0"/>
<comment type="caution">
    <text evidence="1">The sequence shown here is derived from an EMBL/GenBank/DDBJ whole genome shotgun (WGS) entry which is preliminary data.</text>
</comment>
<keyword evidence="2" id="KW-1185">Reference proteome</keyword>
<name>A0A931CAD0_9ACTN</name>
<protein>
    <submittedName>
        <fullName evidence="1">Uncharacterized protein</fullName>
    </submittedName>
</protein>
<proteinExistence type="predicted"/>
<evidence type="ECO:0000313" key="2">
    <source>
        <dbReference type="Proteomes" id="UP000598146"/>
    </source>
</evidence>
<sequence length="77" mass="8413">MVRREPEEDGCVGAVELPRVDTPAGAILDEKIGARAWSENAIVEVGFENLPSTMETLTSRADDMTALLKDLLTALRR</sequence>
<gene>
    <name evidence="1" type="ORF">I4J89_19945</name>
</gene>
<dbReference type="RefSeq" id="WP_196415516.1">
    <property type="nucleotide sequence ID" value="NZ_JADQTO010000009.1"/>
</dbReference>
<accession>A0A931CAD0</accession>
<evidence type="ECO:0000313" key="1">
    <source>
        <dbReference type="EMBL" id="MBG0563722.1"/>
    </source>
</evidence>
<organism evidence="1 2">
    <name type="scientific">Actinoplanes aureus</name>
    <dbReference type="NCBI Taxonomy" id="2792083"/>
    <lineage>
        <taxon>Bacteria</taxon>
        <taxon>Bacillati</taxon>
        <taxon>Actinomycetota</taxon>
        <taxon>Actinomycetes</taxon>
        <taxon>Micromonosporales</taxon>
        <taxon>Micromonosporaceae</taxon>
        <taxon>Actinoplanes</taxon>
    </lineage>
</organism>
<reference evidence="1" key="1">
    <citation type="submission" date="2020-11" db="EMBL/GenBank/DDBJ databases">
        <title>Isolation and identification of active actinomycetes.</title>
        <authorList>
            <person name="Sun X."/>
        </authorList>
    </citation>
    <scope>NUCLEOTIDE SEQUENCE</scope>
    <source>
        <strain evidence="1">NEAU-A11</strain>
    </source>
</reference>
<dbReference type="EMBL" id="JADQTO010000009">
    <property type="protein sequence ID" value="MBG0563722.1"/>
    <property type="molecule type" value="Genomic_DNA"/>
</dbReference>
<dbReference type="Proteomes" id="UP000598146">
    <property type="component" value="Unassembled WGS sequence"/>
</dbReference>